<feature type="region of interest" description="Disordered" evidence="1">
    <location>
        <begin position="217"/>
        <end position="246"/>
    </location>
</feature>
<accession>A0AAN7VYS2</accession>
<dbReference type="Proteomes" id="UP001310594">
    <property type="component" value="Unassembled WGS sequence"/>
</dbReference>
<dbReference type="EMBL" id="JAVRQU010000026">
    <property type="protein sequence ID" value="KAK5690272.1"/>
    <property type="molecule type" value="Genomic_DNA"/>
</dbReference>
<evidence type="ECO:0000313" key="2">
    <source>
        <dbReference type="EMBL" id="KAK5690272.1"/>
    </source>
</evidence>
<feature type="compositionally biased region" description="Low complexity" evidence="1">
    <location>
        <begin position="221"/>
        <end position="230"/>
    </location>
</feature>
<organism evidence="2 3">
    <name type="scientific">Elasticomyces elasticus</name>
    <dbReference type="NCBI Taxonomy" id="574655"/>
    <lineage>
        <taxon>Eukaryota</taxon>
        <taxon>Fungi</taxon>
        <taxon>Dikarya</taxon>
        <taxon>Ascomycota</taxon>
        <taxon>Pezizomycotina</taxon>
        <taxon>Dothideomycetes</taxon>
        <taxon>Dothideomycetidae</taxon>
        <taxon>Mycosphaerellales</taxon>
        <taxon>Teratosphaeriaceae</taxon>
        <taxon>Elasticomyces</taxon>
    </lineage>
</organism>
<protein>
    <submittedName>
        <fullName evidence="2">Uncharacterized protein</fullName>
    </submittedName>
</protein>
<comment type="caution">
    <text evidence="2">The sequence shown here is derived from an EMBL/GenBank/DDBJ whole genome shotgun (WGS) entry which is preliminary data.</text>
</comment>
<evidence type="ECO:0000313" key="3">
    <source>
        <dbReference type="Proteomes" id="UP001310594"/>
    </source>
</evidence>
<dbReference type="AlphaFoldDB" id="A0AAN7VYS2"/>
<evidence type="ECO:0000256" key="1">
    <source>
        <dbReference type="SAM" id="MobiDB-lite"/>
    </source>
</evidence>
<feature type="compositionally biased region" description="Polar residues" evidence="1">
    <location>
        <begin position="173"/>
        <end position="183"/>
    </location>
</feature>
<feature type="compositionally biased region" description="Low complexity" evidence="1">
    <location>
        <begin position="153"/>
        <end position="163"/>
    </location>
</feature>
<proteinExistence type="predicted"/>
<gene>
    <name evidence="2" type="ORF">LTR97_012461</name>
</gene>
<reference evidence="2" key="1">
    <citation type="submission" date="2023-08" db="EMBL/GenBank/DDBJ databases">
        <title>Black Yeasts Isolated from many extreme environments.</title>
        <authorList>
            <person name="Coleine C."/>
            <person name="Stajich J.E."/>
            <person name="Selbmann L."/>
        </authorList>
    </citation>
    <scope>NUCLEOTIDE SEQUENCE</scope>
    <source>
        <strain evidence="2">CCFEE 5810</strain>
    </source>
</reference>
<feature type="region of interest" description="Disordered" evidence="1">
    <location>
        <begin position="136"/>
        <end position="183"/>
    </location>
</feature>
<name>A0AAN7VYS2_9PEZI</name>
<sequence length="301" mass="33162">MAPSYLQARLSSADFARKQSGTNGGSQQCLCPKDGPNDTKRCVNKSLCALQSNGGLAKEADVLRRDLLDAFDDLSHGEREQKTHRLAKLVICTKHQGRSAEVGDKMLAQLYAHKGIRMVPDETFPNLASVTQASNPFVASQPRQTPPPAVDGRTAQQQASAAPRARERRATVLPSNDGTQPTSFDTSYANFLGYMPPSPSPAPKRTVRASDRMVLRGGMQSSPSPSIASSHTFRGADTQSVRDDTSHDLRDAANKIQQLEAENAELRRKVQEVEQEREMWRRMFEKLKKLVYGLADQADEI</sequence>